<name>A0ABW2TB10_9ACTN</name>
<keyword evidence="3" id="KW-1185">Reference proteome</keyword>
<dbReference type="Proteomes" id="UP001596514">
    <property type="component" value="Unassembled WGS sequence"/>
</dbReference>
<sequence>MNAPGIPGAGPTLVGYHADRERGVAALTLDSVANRNALSRPLLDQLTALLRRAAADDAVRVVVLRANGPSFCSGADLAAVRSGAMTPIVEGVVEVQRLVVTMPKPVVARVHGTVRAGGLGLVAAADVAVGSLESSYALTEVRLGLAAAAVSLTVLPRLGDRAAADYLLTGRVFGGAEAERAGLLTRAVPEAELDAAVDAYLADLLLGSPQGLREAKALITAPMRARMDELDQEMVDLSARLFASPEARRATEALLSRTRRPRGV</sequence>
<dbReference type="Gene3D" id="3.90.226.10">
    <property type="entry name" value="2-enoyl-CoA Hydratase, Chain A, domain 1"/>
    <property type="match status" value="1"/>
</dbReference>
<organism evidence="2 3">
    <name type="scientific">Streptosporangium amethystogenes subsp. fukuiense</name>
    <dbReference type="NCBI Taxonomy" id="698418"/>
    <lineage>
        <taxon>Bacteria</taxon>
        <taxon>Bacillati</taxon>
        <taxon>Actinomycetota</taxon>
        <taxon>Actinomycetes</taxon>
        <taxon>Streptosporangiales</taxon>
        <taxon>Streptosporangiaceae</taxon>
        <taxon>Streptosporangium</taxon>
    </lineage>
</organism>
<dbReference type="Gene3D" id="1.10.12.10">
    <property type="entry name" value="Lyase 2-enoyl-coa Hydratase, Chain A, domain 2"/>
    <property type="match status" value="1"/>
</dbReference>
<gene>
    <name evidence="2" type="ORF">ACFQVD_35660</name>
</gene>
<comment type="similarity">
    <text evidence="1">Belongs to the enoyl-CoA hydratase/isomerase family.</text>
</comment>
<dbReference type="InterPro" id="IPR051683">
    <property type="entry name" value="Enoyl-CoA_Hydratase/Isomerase"/>
</dbReference>
<dbReference type="InterPro" id="IPR014748">
    <property type="entry name" value="Enoyl-CoA_hydra_C"/>
</dbReference>
<dbReference type="CDD" id="cd06558">
    <property type="entry name" value="crotonase-like"/>
    <property type="match status" value="1"/>
</dbReference>
<protein>
    <submittedName>
        <fullName evidence="2">Enoyl-CoA hydratase-related protein</fullName>
    </submittedName>
</protein>
<proteinExistence type="inferred from homology"/>
<evidence type="ECO:0000313" key="2">
    <source>
        <dbReference type="EMBL" id="MFC7605452.1"/>
    </source>
</evidence>
<dbReference type="InterPro" id="IPR001753">
    <property type="entry name" value="Enoyl-CoA_hydra/iso"/>
</dbReference>
<evidence type="ECO:0000256" key="1">
    <source>
        <dbReference type="ARBA" id="ARBA00005254"/>
    </source>
</evidence>
<dbReference type="InterPro" id="IPR029045">
    <property type="entry name" value="ClpP/crotonase-like_dom_sf"/>
</dbReference>
<accession>A0ABW2TB10</accession>
<reference evidence="3" key="1">
    <citation type="journal article" date="2019" name="Int. J. Syst. Evol. Microbiol.">
        <title>The Global Catalogue of Microorganisms (GCM) 10K type strain sequencing project: providing services to taxonomists for standard genome sequencing and annotation.</title>
        <authorList>
            <consortium name="The Broad Institute Genomics Platform"/>
            <consortium name="The Broad Institute Genome Sequencing Center for Infectious Disease"/>
            <person name="Wu L."/>
            <person name="Ma J."/>
        </authorList>
    </citation>
    <scope>NUCLEOTIDE SEQUENCE [LARGE SCALE GENOMIC DNA]</scope>
    <source>
        <strain evidence="3">JCM 10083</strain>
    </source>
</reference>
<comment type="caution">
    <text evidence="2">The sequence shown here is derived from an EMBL/GenBank/DDBJ whole genome shotgun (WGS) entry which is preliminary data.</text>
</comment>
<dbReference type="Pfam" id="PF00378">
    <property type="entry name" value="ECH_1"/>
    <property type="match status" value="1"/>
</dbReference>
<dbReference type="SUPFAM" id="SSF52096">
    <property type="entry name" value="ClpP/crotonase"/>
    <property type="match status" value="1"/>
</dbReference>
<dbReference type="RefSeq" id="WP_343974822.1">
    <property type="nucleotide sequence ID" value="NZ_BAAAGK010000127.1"/>
</dbReference>
<dbReference type="PANTHER" id="PTHR42964:SF1">
    <property type="entry name" value="POLYKETIDE BIOSYNTHESIS ENOYL-COA HYDRATASE PKSH-RELATED"/>
    <property type="match status" value="1"/>
</dbReference>
<dbReference type="PANTHER" id="PTHR42964">
    <property type="entry name" value="ENOYL-COA HYDRATASE"/>
    <property type="match status" value="1"/>
</dbReference>
<dbReference type="EMBL" id="JBHTEE010000001">
    <property type="protein sequence ID" value="MFC7605452.1"/>
    <property type="molecule type" value="Genomic_DNA"/>
</dbReference>
<evidence type="ECO:0000313" key="3">
    <source>
        <dbReference type="Proteomes" id="UP001596514"/>
    </source>
</evidence>